<keyword evidence="5" id="KW-1185">Reference proteome</keyword>
<dbReference type="Pfam" id="PF17938">
    <property type="entry name" value="TetR_C_29"/>
    <property type="match status" value="1"/>
</dbReference>
<sequence>MSNELIESGSGTTEERILDAAMQVFAEVGFDGARVDEIARRANANKAAIYYHIGDKEAVYTVVLQRVFSGFVQRVIETVQQAQTPEEQLRLYIRTIANNLRQHPYLPTIMMREFASGAKHLPGAIVAEMTKMIGLLASILHDGEAQGIFVHVTPLLIHILLVGGHIFSNSIDLIMLKHQQVIPPQLLAAHQHFPDTFPQEIEETILRAVKKTSA</sequence>
<evidence type="ECO:0000256" key="2">
    <source>
        <dbReference type="PROSITE-ProRule" id="PRU00335"/>
    </source>
</evidence>
<dbReference type="SUPFAM" id="SSF46689">
    <property type="entry name" value="Homeodomain-like"/>
    <property type="match status" value="1"/>
</dbReference>
<keyword evidence="1 2" id="KW-0238">DNA-binding</keyword>
<dbReference type="GO" id="GO:0003677">
    <property type="term" value="F:DNA binding"/>
    <property type="evidence" value="ECO:0007669"/>
    <property type="project" value="UniProtKB-UniRule"/>
</dbReference>
<reference evidence="4" key="1">
    <citation type="journal article" date="2015" name="PeerJ">
        <title>First genomic representation of candidate bacterial phylum KSB3 points to enhanced environmental sensing as a trigger of wastewater bulking.</title>
        <authorList>
            <person name="Sekiguchi Y."/>
            <person name="Ohashi A."/>
            <person name="Parks D.H."/>
            <person name="Yamauchi T."/>
            <person name="Tyson G.W."/>
            <person name="Hugenholtz P."/>
        </authorList>
    </citation>
    <scope>NUCLEOTIDE SEQUENCE [LARGE SCALE GENOMIC DNA]</scope>
</reference>
<dbReference type="SUPFAM" id="SSF48498">
    <property type="entry name" value="Tetracyclin repressor-like, C-terminal domain"/>
    <property type="match status" value="1"/>
</dbReference>
<feature type="DNA-binding region" description="H-T-H motif" evidence="2">
    <location>
        <begin position="34"/>
        <end position="53"/>
    </location>
</feature>
<evidence type="ECO:0000259" key="3">
    <source>
        <dbReference type="PROSITE" id="PS50977"/>
    </source>
</evidence>
<evidence type="ECO:0000256" key="1">
    <source>
        <dbReference type="ARBA" id="ARBA00023125"/>
    </source>
</evidence>
<dbReference type="InterPro" id="IPR050109">
    <property type="entry name" value="HTH-type_TetR-like_transc_reg"/>
</dbReference>
<dbReference type="PRINTS" id="PR00455">
    <property type="entry name" value="HTHTETR"/>
</dbReference>
<evidence type="ECO:0000313" key="5">
    <source>
        <dbReference type="Proteomes" id="UP000030700"/>
    </source>
</evidence>
<dbReference type="InterPro" id="IPR009057">
    <property type="entry name" value="Homeodomain-like_sf"/>
</dbReference>
<gene>
    <name evidence="4" type="ORF">U14_05815</name>
</gene>
<dbReference type="Gene3D" id="1.10.357.10">
    <property type="entry name" value="Tetracycline Repressor, domain 2"/>
    <property type="match status" value="1"/>
</dbReference>
<dbReference type="InterPro" id="IPR041474">
    <property type="entry name" value="NicS_C"/>
</dbReference>
<dbReference type="Pfam" id="PF00440">
    <property type="entry name" value="TetR_N"/>
    <property type="match status" value="1"/>
</dbReference>
<dbReference type="PANTHER" id="PTHR30328:SF54">
    <property type="entry name" value="HTH-TYPE TRANSCRIPTIONAL REPRESSOR SCO4008"/>
    <property type="match status" value="1"/>
</dbReference>
<name>A0A081BSZ7_9BACT</name>
<dbReference type="InterPro" id="IPR001647">
    <property type="entry name" value="HTH_TetR"/>
</dbReference>
<feature type="domain" description="HTH tetR-type" evidence="3">
    <location>
        <begin position="11"/>
        <end position="71"/>
    </location>
</feature>
<dbReference type="PROSITE" id="PS50977">
    <property type="entry name" value="HTH_TETR_2"/>
    <property type="match status" value="1"/>
</dbReference>
<proteinExistence type="predicted"/>
<protein>
    <submittedName>
        <fullName evidence="4">Transcriptional regulator, TetR family</fullName>
    </submittedName>
</protein>
<evidence type="ECO:0000313" key="4">
    <source>
        <dbReference type="EMBL" id="GAK54528.1"/>
    </source>
</evidence>
<dbReference type="AlphaFoldDB" id="A0A081BSZ7"/>
<dbReference type="InterPro" id="IPR036271">
    <property type="entry name" value="Tet_transcr_reg_TetR-rel_C_sf"/>
</dbReference>
<organism evidence="4">
    <name type="scientific">Candidatus Moduliflexus flocculans</name>
    <dbReference type="NCBI Taxonomy" id="1499966"/>
    <lineage>
        <taxon>Bacteria</taxon>
        <taxon>Candidatus Moduliflexota</taxon>
        <taxon>Candidatus Moduliflexia</taxon>
        <taxon>Candidatus Moduliflexales</taxon>
        <taxon>Candidatus Moduliflexaceae</taxon>
    </lineage>
</organism>
<dbReference type="STRING" id="1499966.U14_05815"/>
<dbReference type="EMBL" id="DF820461">
    <property type="protein sequence ID" value="GAK54528.1"/>
    <property type="molecule type" value="Genomic_DNA"/>
</dbReference>
<dbReference type="Proteomes" id="UP000030700">
    <property type="component" value="Unassembled WGS sequence"/>
</dbReference>
<accession>A0A081BSZ7</accession>
<dbReference type="HOGENOM" id="CLU_069356_1_2_0"/>
<dbReference type="PANTHER" id="PTHR30328">
    <property type="entry name" value="TRANSCRIPTIONAL REPRESSOR"/>
    <property type="match status" value="1"/>
</dbReference>